<organism evidence="9 10">
    <name type="scientific">Rhizoclosmatium globosum</name>
    <dbReference type="NCBI Taxonomy" id="329046"/>
    <lineage>
        <taxon>Eukaryota</taxon>
        <taxon>Fungi</taxon>
        <taxon>Fungi incertae sedis</taxon>
        <taxon>Chytridiomycota</taxon>
        <taxon>Chytridiomycota incertae sedis</taxon>
        <taxon>Chytridiomycetes</taxon>
        <taxon>Chytridiales</taxon>
        <taxon>Chytriomycetaceae</taxon>
        <taxon>Rhizoclosmatium</taxon>
    </lineage>
</organism>
<feature type="region of interest" description="Disordered" evidence="7">
    <location>
        <begin position="183"/>
        <end position="218"/>
    </location>
</feature>
<feature type="compositionally biased region" description="Acidic residues" evidence="7">
    <location>
        <begin position="288"/>
        <end position="307"/>
    </location>
</feature>
<dbReference type="Gene3D" id="1.10.10.60">
    <property type="entry name" value="Homeodomain-like"/>
    <property type="match status" value="1"/>
</dbReference>
<dbReference type="InterPro" id="IPR051000">
    <property type="entry name" value="Homeobox_DNA-bind_prot"/>
</dbReference>
<feature type="DNA-binding region" description="Homeobox" evidence="5">
    <location>
        <begin position="212"/>
        <end position="271"/>
    </location>
</feature>
<name>A0A1Y2CZ81_9FUNG</name>
<protein>
    <recommendedName>
        <fullName evidence="8">Homeobox domain-containing protein</fullName>
    </recommendedName>
</protein>
<comment type="caution">
    <text evidence="9">The sequence shown here is derived from an EMBL/GenBank/DDBJ whole genome shotgun (WGS) entry which is preliminary data.</text>
</comment>
<feature type="compositionally biased region" description="Low complexity" evidence="7">
    <location>
        <begin position="191"/>
        <end position="211"/>
    </location>
</feature>
<dbReference type="Proteomes" id="UP000193642">
    <property type="component" value="Unassembled WGS sequence"/>
</dbReference>
<dbReference type="AlphaFoldDB" id="A0A1Y2CZ81"/>
<comment type="subcellular location">
    <subcellularLocation>
        <location evidence="1 5 6">Nucleus</location>
    </subcellularLocation>
</comment>
<dbReference type="EMBL" id="MCGO01000003">
    <property type="protein sequence ID" value="ORY52329.1"/>
    <property type="molecule type" value="Genomic_DNA"/>
</dbReference>
<dbReference type="SMART" id="SM00389">
    <property type="entry name" value="HOX"/>
    <property type="match status" value="1"/>
</dbReference>
<dbReference type="InterPro" id="IPR001356">
    <property type="entry name" value="HD"/>
</dbReference>
<dbReference type="InterPro" id="IPR009057">
    <property type="entry name" value="Homeodomain-like_sf"/>
</dbReference>
<evidence type="ECO:0000256" key="2">
    <source>
        <dbReference type="ARBA" id="ARBA00023125"/>
    </source>
</evidence>
<accession>A0A1Y2CZ81</accession>
<evidence type="ECO:0000313" key="10">
    <source>
        <dbReference type="Proteomes" id="UP000193642"/>
    </source>
</evidence>
<dbReference type="Pfam" id="PF00046">
    <property type="entry name" value="Homeodomain"/>
    <property type="match status" value="1"/>
</dbReference>
<evidence type="ECO:0000256" key="7">
    <source>
        <dbReference type="SAM" id="MobiDB-lite"/>
    </source>
</evidence>
<keyword evidence="10" id="KW-1185">Reference proteome</keyword>
<dbReference type="SUPFAM" id="SSF46689">
    <property type="entry name" value="Homeodomain-like"/>
    <property type="match status" value="1"/>
</dbReference>
<keyword evidence="4 5" id="KW-0539">Nucleus</keyword>
<gene>
    <name evidence="9" type="ORF">BCR33DRAFT_711659</name>
</gene>
<dbReference type="STRING" id="329046.A0A1Y2CZ81"/>
<feature type="domain" description="Homeobox" evidence="8">
    <location>
        <begin position="210"/>
        <end position="270"/>
    </location>
</feature>
<evidence type="ECO:0000256" key="6">
    <source>
        <dbReference type="RuleBase" id="RU000682"/>
    </source>
</evidence>
<keyword evidence="2 5" id="KW-0238">DNA-binding</keyword>
<keyword evidence="3 5" id="KW-0371">Homeobox</keyword>
<evidence type="ECO:0000256" key="3">
    <source>
        <dbReference type="ARBA" id="ARBA00023155"/>
    </source>
</evidence>
<evidence type="ECO:0000313" key="9">
    <source>
        <dbReference type="EMBL" id="ORY52329.1"/>
    </source>
</evidence>
<feature type="region of interest" description="Disordered" evidence="7">
    <location>
        <begin position="265"/>
        <end position="307"/>
    </location>
</feature>
<dbReference type="OrthoDB" id="10676452at2759"/>
<evidence type="ECO:0000256" key="1">
    <source>
        <dbReference type="ARBA" id="ARBA00004123"/>
    </source>
</evidence>
<dbReference type="PANTHER" id="PTHR24324:SF5">
    <property type="entry name" value="HEMATOPOIETICALLY-EXPRESSED HOMEOBOX PROTEIN HHEX"/>
    <property type="match status" value="1"/>
</dbReference>
<proteinExistence type="predicted"/>
<dbReference type="GO" id="GO:0005634">
    <property type="term" value="C:nucleus"/>
    <property type="evidence" value="ECO:0007669"/>
    <property type="project" value="UniProtKB-SubCell"/>
</dbReference>
<dbReference type="GO" id="GO:0006357">
    <property type="term" value="P:regulation of transcription by RNA polymerase II"/>
    <property type="evidence" value="ECO:0007669"/>
    <property type="project" value="TreeGrafter"/>
</dbReference>
<dbReference type="PANTHER" id="PTHR24324">
    <property type="entry name" value="HOMEOBOX PROTEIN HHEX"/>
    <property type="match status" value="1"/>
</dbReference>
<evidence type="ECO:0000256" key="5">
    <source>
        <dbReference type="PROSITE-ProRule" id="PRU00108"/>
    </source>
</evidence>
<sequence length="307" mass="34833">MTLYTPFAQHQKHMSLGNLSTLPFQEDSYPAISYLGPFNAMALYLKGDTVEEIPEGYQFAGPLIVPSVPLNYYDRCQQRHPHPLLRPNALMQFLPMDPNKDLIEPDILVQTTPVLEHNLSSPQHTLSESSPTFSHFPPGPYPFNYDHDHSFLPTPYEAVMDIGVDNNSQATTRASDLNIKQECKQNQPAQSPNRSLSSASSTPPSKSGTRSGSRKRIRLTSKQQDYILHEFKCDNSPSTIKLKEIAAELGTSLRHVQYWFQNRRASNRRRGNEEARRRRAVESMAPYGDEDESVDVKEEGEEEDDQI</sequence>
<dbReference type="PROSITE" id="PS50071">
    <property type="entry name" value="HOMEOBOX_2"/>
    <property type="match status" value="1"/>
</dbReference>
<evidence type="ECO:0000259" key="8">
    <source>
        <dbReference type="PROSITE" id="PS50071"/>
    </source>
</evidence>
<dbReference type="GO" id="GO:0000978">
    <property type="term" value="F:RNA polymerase II cis-regulatory region sequence-specific DNA binding"/>
    <property type="evidence" value="ECO:0007669"/>
    <property type="project" value="TreeGrafter"/>
</dbReference>
<dbReference type="CDD" id="cd00086">
    <property type="entry name" value="homeodomain"/>
    <property type="match status" value="1"/>
</dbReference>
<reference evidence="9 10" key="1">
    <citation type="submission" date="2016-07" db="EMBL/GenBank/DDBJ databases">
        <title>Pervasive Adenine N6-methylation of Active Genes in Fungi.</title>
        <authorList>
            <consortium name="DOE Joint Genome Institute"/>
            <person name="Mondo S.J."/>
            <person name="Dannebaum R.O."/>
            <person name="Kuo R.C."/>
            <person name="Labutti K."/>
            <person name="Haridas S."/>
            <person name="Kuo A."/>
            <person name="Salamov A."/>
            <person name="Ahrendt S.R."/>
            <person name="Lipzen A."/>
            <person name="Sullivan W."/>
            <person name="Andreopoulos W.B."/>
            <person name="Clum A."/>
            <person name="Lindquist E."/>
            <person name="Daum C."/>
            <person name="Ramamoorthy G.K."/>
            <person name="Gryganskyi A."/>
            <person name="Culley D."/>
            <person name="Magnuson J.K."/>
            <person name="James T.Y."/>
            <person name="O'Malley M.A."/>
            <person name="Stajich J.E."/>
            <person name="Spatafora J.W."/>
            <person name="Visel A."/>
            <person name="Grigoriev I.V."/>
        </authorList>
    </citation>
    <scope>NUCLEOTIDE SEQUENCE [LARGE SCALE GENOMIC DNA]</scope>
    <source>
        <strain evidence="9 10">JEL800</strain>
    </source>
</reference>
<evidence type="ECO:0000256" key="4">
    <source>
        <dbReference type="ARBA" id="ARBA00023242"/>
    </source>
</evidence>
<dbReference type="GO" id="GO:0030154">
    <property type="term" value="P:cell differentiation"/>
    <property type="evidence" value="ECO:0007669"/>
    <property type="project" value="TreeGrafter"/>
</dbReference>